<evidence type="ECO:0000256" key="10">
    <source>
        <dbReference type="ARBA" id="ARBA00022833"/>
    </source>
</evidence>
<keyword evidence="10" id="KW-0862">Zinc</keyword>
<keyword evidence="9" id="KW-0833">Ubl conjugation pathway</keyword>
<evidence type="ECO:0000259" key="17">
    <source>
        <dbReference type="PROSITE" id="PS50089"/>
    </source>
</evidence>
<dbReference type="PANTHER" id="PTHR45768">
    <property type="entry name" value="E3 UBIQUITIN-PROTEIN LIGASE RNF13-LIKE"/>
    <property type="match status" value="1"/>
</dbReference>
<proteinExistence type="inferred from homology"/>
<keyword evidence="11 16" id="KW-1133">Transmembrane helix</keyword>
<dbReference type="InterPro" id="IPR001841">
    <property type="entry name" value="Znf_RING"/>
</dbReference>
<feature type="transmembrane region" description="Helical" evidence="16">
    <location>
        <begin position="22"/>
        <end position="48"/>
    </location>
</feature>
<evidence type="ECO:0000256" key="3">
    <source>
        <dbReference type="ARBA" id="ARBA00004906"/>
    </source>
</evidence>
<comment type="caution">
    <text evidence="18">The sequence shown here is derived from an EMBL/GenBank/DDBJ whole genome shotgun (WGS) entry which is preliminary data.</text>
</comment>
<evidence type="ECO:0000256" key="11">
    <source>
        <dbReference type="ARBA" id="ARBA00022989"/>
    </source>
</evidence>
<evidence type="ECO:0000313" key="18">
    <source>
        <dbReference type="EMBL" id="GMG98546.1"/>
    </source>
</evidence>
<comment type="catalytic activity">
    <reaction evidence="1">
        <text>S-ubiquitinyl-[E2 ubiquitin-conjugating enzyme]-L-cysteine + [acceptor protein]-L-lysine = [E2 ubiquitin-conjugating enzyme]-L-cysteine + N(6)-ubiquitinyl-[acceptor protein]-L-lysine.</text>
        <dbReference type="EC" id="2.3.2.27"/>
    </reaction>
</comment>
<sequence>MSDQDYGDVFSPDDPDDVHGKIMLSAIISLSLVIAIVLIVHIYARFVLHRQARRRQQLALEAAQLHSTCQPPSGLDTTAIASLPIFRFRQLGRLDQGKIVECAVCLSTLEGEQMARLLPNCKHNFHAECIDKWLGSHSTCPICRTEAVPWLMPEPREPPAGPPPIAPPLAWEEGKIGGSNLD</sequence>
<protein>
    <recommendedName>
        <fullName evidence="4">RING-type E3 ubiquitin transferase</fullName>
        <ecNumber evidence="4">2.3.2.27</ecNumber>
    </recommendedName>
</protein>
<reference evidence="18" key="1">
    <citation type="submission" date="2023-05" db="EMBL/GenBank/DDBJ databases">
        <title>Nepenthes gracilis genome sequencing.</title>
        <authorList>
            <person name="Fukushima K."/>
        </authorList>
    </citation>
    <scope>NUCLEOTIDE SEQUENCE</scope>
    <source>
        <strain evidence="18">SING2019-196</strain>
    </source>
</reference>
<dbReference type="Proteomes" id="UP001279734">
    <property type="component" value="Unassembled WGS sequence"/>
</dbReference>
<evidence type="ECO:0000256" key="12">
    <source>
        <dbReference type="ARBA" id="ARBA00023136"/>
    </source>
</evidence>
<evidence type="ECO:0000256" key="8">
    <source>
        <dbReference type="ARBA" id="ARBA00022771"/>
    </source>
</evidence>
<keyword evidence="8 14" id="KW-0863">Zinc-finger</keyword>
<evidence type="ECO:0000256" key="15">
    <source>
        <dbReference type="SAM" id="MobiDB-lite"/>
    </source>
</evidence>
<accession>A0AAD3RVF2</accession>
<evidence type="ECO:0000313" key="19">
    <source>
        <dbReference type="Proteomes" id="UP001279734"/>
    </source>
</evidence>
<dbReference type="Pfam" id="PF13639">
    <property type="entry name" value="zf-RING_2"/>
    <property type="match status" value="1"/>
</dbReference>
<dbReference type="GO" id="GO:0061630">
    <property type="term" value="F:ubiquitin protein ligase activity"/>
    <property type="evidence" value="ECO:0007669"/>
    <property type="project" value="UniProtKB-EC"/>
</dbReference>
<gene>
    <name evidence="18" type="ORF">Nepgr_000386</name>
</gene>
<evidence type="ECO:0000256" key="1">
    <source>
        <dbReference type="ARBA" id="ARBA00000900"/>
    </source>
</evidence>
<dbReference type="EMBL" id="BSYO01000001">
    <property type="protein sequence ID" value="GMG98546.1"/>
    <property type="molecule type" value="Genomic_DNA"/>
</dbReference>
<keyword evidence="6 16" id="KW-0812">Transmembrane</keyword>
<keyword evidence="12 16" id="KW-0472">Membrane</keyword>
<dbReference type="SUPFAM" id="SSF57850">
    <property type="entry name" value="RING/U-box"/>
    <property type="match status" value="1"/>
</dbReference>
<evidence type="ECO:0000256" key="9">
    <source>
        <dbReference type="ARBA" id="ARBA00022786"/>
    </source>
</evidence>
<evidence type="ECO:0000256" key="5">
    <source>
        <dbReference type="ARBA" id="ARBA00022679"/>
    </source>
</evidence>
<name>A0AAD3RVF2_NEPGR</name>
<keyword evidence="7" id="KW-0479">Metal-binding</keyword>
<comment type="pathway">
    <text evidence="3">Protein modification; protein ubiquitination.</text>
</comment>
<keyword evidence="5" id="KW-0808">Transferase</keyword>
<dbReference type="PANTHER" id="PTHR45768:SF34">
    <property type="entry name" value="RING-H2 FINGER PROTEIN ATL64"/>
    <property type="match status" value="1"/>
</dbReference>
<evidence type="ECO:0000256" key="2">
    <source>
        <dbReference type="ARBA" id="ARBA00004167"/>
    </source>
</evidence>
<feature type="compositionally biased region" description="Pro residues" evidence="15">
    <location>
        <begin position="158"/>
        <end position="167"/>
    </location>
</feature>
<evidence type="ECO:0000256" key="13">
    <source>
        <dbReference type="ARBA" id="ARBA00024209"/>
    </source>
</evidence>
<dbReference type="FunFam" id="3.30.40.10:FF:000187">
    <property type="entry name" value="E3 ubiquitin-protein ligase ATL6"/>
    <property type="match status" value="1"/>
</dbReference>
<dbReference type="PROSITE" id="PS50089">
    <property type="entry name" value="ZF_RING_2"/>
    <property type="match status" value="1"/>
</dbReference>
<evidence type="ECO:0000256" key="7">
    <source>
        <dbReference type="ARBA" id="ARBA00022723"/>
    </source>
</evidence>
<dbReference type="AlphaFoldDB" id="A0AAD3RVF2"/>
<dbReference type="InterPro" id="IPR013083">
    <property type="entry name" value="Znf_RING/FYVE/PHD"/>
</dbReference>
<evidence type="ECO:0000256" key="4">
    <source>
        <dbReference type="ARBA" id="ARBA00012483"/>
    </source>
</evidence>
<dbReference type="GO" id="GO:0008270">
    <property type="term" value="F:zinc ion binding"/>
    <property type="evidence" value="ECO:0007669"/>
    <property type="project" value="UniProtKB-KW"/>
</dbReference>
<dbReference type="CDD" id="cd16461">
    <property type="entry name" value="RING-H2_EL5-like"/>
    <property type="match status" value="1"/>
</dbReference>
<feature type="region of interest" description="Disordered" evidence="15">
    <location>
        <begin position="155"/>
        <end position="182"/>
    </location>
</feature>
<dbReference type="Gene3D" id="3.30.40.10">
    <property type="entry name" value="Zinc/RING finger domain, C3HC4 (zinc finger)"/>
    <property type="match status" value="1"/>
</dbReference>
<dbReference type="SMART" id="SM00184">
    <property type="entry name" value="RING"/>
    <property type="match status" value="1"/>
</dbReference>
<keyword evidence="19" id="KW-1185">Reference proteome</keyword>
<dbReference type="EC" id="2.3.2.27" evidence="4"/>
<feature type="domain" description="RING-type" evidence="17">
    <location>
        <begin position="102"/>
        <end position="144"/>
    </location>
</feature>
<comment type="similarity">
    <text evidence="13">Belongs to the RING-type zinc finger family. ATL subfamily.</text>
</comment>
<dbReference type="GO" id="GO:0016020">
    <property type="term" value="C:membrane"/>
    <property type="evidence" value="ECO:0007669"/>
    <property type="project" value="UniProtKB-SubCell"/>
</dbReference>
<evidence type="ECO:0000256" key="6">
    <source>
        <dbReference type="ARBA" id="ARBA00022692"/>
    </source>
</evidence>
<evidence type="ECO:0000256" key="14">
    <source>
        <dbReference type="PROSITE-ProRule" id="PRU00175"/>
    </source>
</evidence>
<comment type="subcellular location">
    <subcellularLocation>
        <location evidence="2">Membrane</location>
        <topology evidence="2">Single-pass membrane protein</topology>
    </subcellularLocation>
</comment>
<evidence type="ECO:0000256" key="16">
    <source>
        <dbReference type="SAM" id="Phobius"/>
    </source>
</evidence>
<organism evidence="18 19">
    <name type="scientific">Nepenthes gracilis</name>
    <name type="common">Slender pitcher plant</name>
    <dbReference type="NCBI Taxonomy" id="150966"/>
    <lineage>
        <taxon>Eukaryota</taxon>
        <taxon>Viridiplantae</taxon>
        <taxon>Streptophyta</taxon>
        <taxon>Embryophyta</taxon>
        <taxon>Tracheophyta</taxon>
        <taxon>Spermatophyta</taxon>
        <taxon>Magnoliopsida</taxon>
        <taxon>eudicotyledons</taxon>
        <taxon>Gunneridae</taxon>
        <taxon>Pentapetalae</taxon>
        <taxon>Caryophyllales</taxon>
        <taxon>Nepenthaceae</taxon>
        <taxon>Nepenthes</taxon>
    </lineage>
</organism>